<evidence type="ECO:0000256" key="1">
    <source>
        <dbReference type="SAM" id="MobiDB-lite"/>
    </source>
</evidence>
<protein>
    <submittedName>
        <fullName evidence="3">DUF2271 domain-containing protein</fullName>
    </submittedName>
</protein>
<feature type="region of interest" description="Disordered" evidence="1">
    <location>
        <begin position="48"/>
        <end position="75"/>
    </location>
</feature>
<feature type="compositionally biased region" description="Low complexity" evidence="1">
    <location>
        <begin position="48"/>
        <end position="59"/>
    </location>
</feature>
<keyword evidence="2" id="KW-0732">Signal</keyword>
<organism evidence="3 4">
    <name type="scientific">Polyangium fumosum</name>
    <dbReference type="NCBI Taxonomy" id="889272"/>
    <lineage>
        <taxon>Bacteria</taxon>
        <taxon>Pseudomonadati</taxon>
        <taxon>Myxococcota</taxon>
        <taxon>Polyangia</taxon>
        <taxon>Polyangiales</taxon>
        <taxon>Polyangiaceae</taxon>
        <taxon>Polyangium</taxon>
    </lineage>
</organism>
<feature type="compositionally biased region" description="Gly residues" evidence="1">
    <location>
        <begin position="60"/>
        <end position="74"/>
    </location>
</feature>
<feature type="chain" id="PRO_5020420490" evidence="2">
    <location>
        <begin position="27"/>
        <end position="220"/>
    </location>
</feature>
<accession>A0A4V5PLE3</accession>
<dbReference type="InterPro" id="IPR014469">
    <property type="entry name" value="DUF2271"/>
</dbReference>
<gene>
    <name evidence="3" type="ORF">E8A74_39295</name>
</gene>
<evidence type="ECO:0000313" key="3">
    <source>
        <dbReference type="EMBL" id="TKC99010.1"/>
    </source>
</evidence>
<keyword evidence="4" id="KW-1185">Reference proteome</keyword>
<sequence>MVRSTRNAKRIALAWASGLFLPMLLACGPAARSDPAFWTPYTGDDGAGSTASEAASSTGTGMGGAGGTGGGPPAGGTLSFRVTTVSLDGEYAPKNIGAIWITNAQDTFVKTLEVWAAKRVEHLVRWRAASGTNVVDAVTGATRKSHIEHAVSWNGTNTAGLEAPDGTYRVHVEFTEWNSSDSGEDPGPWMTLDFVKGPSAQETTLPDEPAFIGRYLSWTP</sequence>
<dbReference type="EMBL" id="SSMQ01000061">
    <property type="protein sequence ID" value="TKC99010.1"/>
    <property type="molecule type" value="Genomic_DNA"/>
</dbReference>
<proteinExistence type="predicted"/>
<dbReference type="PROSITE" id="PS51257">
    <property type="entry name" value="PROKAR_LIPOPROTEIN"/>
    <property type="match status" value="1"/>
</dbReference>
<name>A0A4V5PLE3_9BACT</name>
<reference evidence="3 4" key="1">
    <citation type="submission" date="2019-04" db="EMBL/GenBank/DDBJ databases">
        <authorList>
            <person name="Li Y."/>
            <person name="Wang J."/>
        </authorList>
    </citation>
    <scope>NUCLEOTIDE SEQUENCE [LARGE SCALE GENOMIC DNA]</scope>
    <source>
        <strain evidence="3 4">DSM 14668</strain>
    </source>
</reference>
<dbReference type="Pfam" id="PF10029">
    <property type="entry name" value="DUF2271"/>
    <property type="match status" value="1"/>
</dbReference>
<dbReference type="RefSeq" id="WP_136934252.1">
    <property type="nucleotide sequence ID" value="NZ_SSMQ01000061.1"/>
</dbReference>
<comment type="caution">
    <text evidence="3">The sequence shown here is derived from an EMBL/GenBank/DDBJ whole genome shotgun (WGS) entry which is preliminary data.</text>
</comment>
<evidence type="ECO:0000256" key="2">
    <source>
        <dbReference type="SAM" id="SignalP"/>
    </source>
</evidence>
<dbReference type="Gene3D" id="2.60.40.4070">
    <property type="match status" value="1"/>
</dbReference>
<dbReference type="Proteomes" id="UP000309215">
    <property type="component" value="Unassembled WGS sequence"/>
</dbReference>
<dbReference type="AlphaFoldDB" id="A0A4V5PLE3"/>
<feature type="signal peptide" evidence="2">
    <location>
        <begin position="1"/>
        <end position="26"/>
    </location>
</feature>
<evidence type="ECO:0000313" key="4">
    <source>
        <dbReference type="Proteomes" id="UP000309215"/>
    </source>
</evidence>
<dbReference type="OrthoDB" id="5505697at2"/>